<dbReference type="EMBL" id="JBHMDM010000012">
    <property type="protein sequence ID" value="MFB9378819.1"/>
    <property type="molecule type" value="Genomic_DNA"/>
</dbReference>
<organism evidence="3 4">
    <name type="scientific">Kineococcus gynurae</name>
    <dbReference type="NCBI Taxonomy" id="452979"/>
    <lineage>
        <taxon>Bacteria</taxon>
        <taxon>Bacillati</taxon>
        <taxon>Actinomycetota</taxon>
        <taxon>Actinomycetes</taxon>
        <taxon>Kineosporiales</taxon>
        <taxon>Kineosporiaceae</taxon>
        <taxon>Kineococcus</taxon>
    </lineage>
</organism>
<dbReference type="Proteomes" id="UP001589748">
    <property type="component" value="Unassembled WGS sequence"/>
</dbReference>
<gene>
    <name evidence="3" type="ORF">ACFFVI_17810</name>
</gene>
<comment type="similarity">
    <text evidence="1">Belongs to the UPF0749 family.</text>
</comment>
<evidence type="ECO:0000313" key="4">
    <source>
        <dbReference type="Proteomes" id="UP001589748"/>
    </source>
</evidence>
<proteinExistence type="inferred from homology"/>
<dbReference type="Pfam" id="PF05949">
    <property type="entry name" value="DUF881"/>
    <property type="match status" value="1"/>
</dbReference>
<dbReference type="Gene3D" id="3.30.70.1880">
    <property type="entry name" value="Protein of unknown function DUF881"/>
    <property type="match status" value="1"/>
</dbReference>
<feature type="coiled-coil region" evidence="2">
    <location>
        <begin position="80"/>
        <end position="114"/>
    </location>
</feature>
<dbReference type="InterPro" id="IPR010273">
    <property type="entry name" value="DUF881"/>
</dbReference>
<sequence length="263" mass="26770">MTLLVELLERPLDPGYAAAAARRAAGGGPARGSRWLSVLLAALIGLLLTLAALRVHAAEQVGDPARTDLVARVEAGTVAADDLAGRAEALRADNARLEQKLGGAQAAADSARADALAVAAGAVAVEGPGLVITLDDAAEPSGGAGTQTGRVVDRDLQLVVNGLWAAGAEAVAVNGQRLTSLSAIRAAGNAVLVDYRPLSRPYRISAVGDPARLPTQLATSVAGRYLAALQNNYGISVTQESVEDLRLPAAARVELRDVDGAGR</sequence>
<dbReference type="RefSeq" id="WP_380134312.1">
    <property type="nucleotide sequence ID" value="NZ_JBHLUI010000001.1"/>
</dbReference>
<evidence type="ECO:0000256" key="2">
    <source>
        <dbReference type="SAM" id="Coils"/>
    </source>
</evidence>
<keyword evidence="4" id="KW-1185">Reference proteome</keyword>
<keyword evidence="2" id="KW-0175">Coiled coil</keyword>
<evidence type="ECO:0000256" key="1">
    <source>
        <dbReference type="ARBA" id="ARBA00009108"/>
    </source>
</evidence>
<protein>
    <submittedName>
        <fullName evidence="3">DUF881 domain-containing protein</fullName>
    </submittedName>
</protein>
<name>A0ABV5LXQ4_9ACTN</name>
<accession>A0ABV5LXQ4</accession>
<dbReference type="PANTHER" id="PTHR37313:SF1">
    <property type="entry name" value="UPF0749 PROTEIN RV1823"/>
    <property type="match status" value="1"/>
</dbReference>
<reference evidence="3 4" key="1">
    <citation type="submission" date="2024-09" db="EMBL/GenBank/DDBJ databases">
        <authorList>
            <person name="Sun Q."/>
            <person name="Mori K."/>
        </authorList>
    </citation>
    <scope>NUCLEOTIDE SEQUENCE [LARGE SCALE GENOMIC DNA]</scope>
    <source>
        <strain evidence="3 4">TISTR 1856</strain>
    </source>
</reference>
<comment type="caution">
    <text evidence="3">The sequence shown here is derived from an EMBL/GenBank/DDBJ whole genome shotgun (WGS) entry which is preliminary data.</text>
</comment>
<evidence type="ECO:0000313" key="3">
    <source>
        <dbReference type="EMBL" id="MFB9378819.1"/>
    </source>
</evidence>
<dbReference type="PANTHER" id="PTHR37313">
    <property type="entry name" value="UPF0749 PROTEIN RV1825"/>
    <property type="match status" value="1"/>
</dbReference>